<dbReference type="EMBL" id="NBCO01000001">
    <property type="protein sequence ID" value="ORC93570.1"/>
    <property type="molecule type" value="Genomic_DNA"/>
</dbReference>
<sequence>MEETDFVAPTEKDFENDNEEIHRLTKRHHSLTREELNQLREATVEEIVEVDKGVARGMDLFFANLIKDSEELFAKQATKDPLFAVGAACISAVKAMLSMEQRDGDIAIERVSFSITFAEDLIPAGKNIFQKVGGLFRSRRDSTKKKILPGEFRARAILAVSYALRGFVLLLQPSSLNNLIKGGMALNKSYHLFKTLQNELNDLKAEKKVDSFDELGLDYNSVHVVLLGCGCTNVALSILPPRIERLLNFLGYTHDFELGTNLVLECWKSETLFSPFAGLFLMAVNSFIPGFCSMLIPQTLPLAKDLAADVLARPTMKESLIHLWLLGRIRRLERDMKGSIDVLSKCLEITESSQVMEALPQLRDFALYDQAWNFAIVGRWQECISYYKLLEEKSAWSKLYYMYAQGCCYEMLAFEASEKNQEEESHKYIEEASRVFWRTAHQSTRTVGGRTISIEAFVAARLDEMFRQAGVTNPNPGNKKKLNMSSEKPPNGVILRNTVPLSILELAALFDMLHQLPTDILESFLGTIKQVSSKVIVSTVTTPENDKISNSSSQLSFSGSLFSTVGVSLLVEALESLVLVQLTDRRQEAYQLFEKVLRKSSHYKGRKCTLSWITPFILYEQGAFAFAEDDVERCKKFLARVHDINNEQVFHAVMESKLHFARLAMKEIMVQTEK</sequence>
<proteinExistence type="predicted"/>
<dbReference type="OrthoDB" id="43460at2759"/>
<accession>A0A1X0PAU9</accession>
<dbReference type="AlphaFoldDB" id="A0A1X0PAU9"/>
<keyword evidence="2" id="KW-1185">Reference proteome</keyword>
<dbReference type="GeneID" id="39980908"/>
<evidence type="ECO:0008006" key="3">
    <source>
        <dbReference type="Google" id="ProtNLM"/>
    </source>
</evidence>
<name>A0A1X0PAU9_9TRYP</name>
<dbReference type="RefSeq" id="XP_028887636.1">
    <property type="nucleotide sequence ID" value="XM_029021128.1"/>
</dbReference>
<dbReference type="VEuPathDB" id="TriTrypDB:TM35_000014470"/>
<dbReference type="InterPro" id="IPR019412">
    <property type="entry name" value="IML2/TPR_39"/>
</dbReference>
<dbReference type="PANTHER" id="PTHR31859">
    <property type="entry name" value="TETRATRICOPEPTIDE REPEAT PROTEIN 39 FAMILY MEMBER"/>
    <property type="match status" value="1"/>
</dbReference>
<evidence type="ECO:0000313" key="1">
    <source>
        <dbReference type="EMBL" id="ORC93570.1"/>
    </source>
</evidence>
<dbReference type="PANTHER" id="PTHR31859:SF1">
    <property type="entry name" value="TETRATRICOPEPTIDE REPEAT PROTEIN 39C"/>
    <property type="match status" value="1"/>
</dbReference>
<gene>
    <name evidence="1" type="ORF">TM35_000014470</name>
</gene>
<dbReference type="Proteomes" id="UP000192257">
    <property type="component" value="Unassembled WGS sequence"/>
</dbReference>
<protein>
    <recommendedName>
        <fullName evidence="3">Tetratricopeptide repeat domain 39B</fullName>
    </recommendedName>
</protein>
<comment type="caution">
    <text evidence="1">The sequence shown here is derived from an EMBL/GenBank/DDBJ whole genome shotgun (WGS) entry which is preliminary data.</text>
</comment>
<evidence type="ECO:0000313" key="2">
    <source>
        <dbReference type="Proteomes" id="UP000192257"/>
    </source>
</evidence>
<dbReference type="Pfam" id="PF10300">
    <property type="entry name" value="Iml2-TPR_39"/>
    <property type="match status" value="1"/>
</dbReference>
<reference evidence="1 2" key="1">
    <citation type="submission" date="2017-03" db="EMBL/GenBank/DDBJ databases">
        <title>An alternative strategy for trypanosome survival in the mammalian bloodstream revealed through genome and transcriptome analysis of the ubiquitous bovine parasite Trypanosoma (Megatrypanum) theileri.</title>
        <authorList>
            <person name="Kelly S."/>
            <person name="Ivens A."/>
            <person name="Mott A."/>
            <person name="O'Neill E."/>
            <person name="Emms D."/>
            <person name="Macleod O."/>
            <person name="Voorheis P."/>
            <person name="Matthews J."/>
            <person name="Matthews K."/>
            <person name="Carrington M."/>
        </authorList>
    </citation>
    <scope>NUCLEOTIDE SEQUENCE [LARGE SCALE GENOMIC DNA]</scope>
    <source>
        <strain evidence="1">Edinburgh</strain>
    </source>
</reference>
<organism evidence="1 2">
    <name type="scientific">Trypanosoma theileri</name>
    <dbReference type="NCBI Taxonomy" id="67003"/>
    <lineage>
        <taxon>Eukaryota</taxon>
        <taxon>Discoba</taxon>
        <taxon>Euglenozoa</taxon>
        <taxon>Kinetoplastea</taxon>
        <taxon>Metakinetoplastina</taxon>
        <taxon>Trypanosomatida</taxon>
        <taxon>Trypanosomatidae</taxon>
        <taxon>Trypanosoma</taxon>
    </lineage>
</organism>